<dbReference type="Proteomes" id="UP000465241">
    <property type="component" value="Unassembled WGS sequence"/>
</dbReference>
<keyword evidence="4" id="KW-1185">Reference proteome</keyword>
<organism evidence="3 4">
    <name type="scientific">Mycolicibacterium murale</name>
    <dbReference type="NCBI Taxonomy" id="182220"/>
    <lineage>
        <taxon>Bacteria</taxon>
        <taxon>Bacillati</taxon>
        <taxon>Actinomycetota</taxon>
        <taxon>Actinomycetes</taxon>
        <taxon>Mycobacteriales</taxon>
        <taxon>Mycobacteriaceae</taxon>
        <taxon>Mycolicibacterium</taxon>
    </lineage>
</organism>
<dbReference type="RefSeq" id="WP_193488682.1">
    <property type="nucleotide sequence ID" value="NZ_BAAAMC010000012.1"/>
</dbReference>
<feature type="domain" description="PepSY" evidence="2">
    <location>
        <begin position="137"/>
        <end position="188"/>
    </location>
</feature>
<reference evidence="3 4" key="1">
    <citation type="journal article" date="2019" name="Emerg. Microbes Infect.">
        <title>Comprehensive subspecies identification of 175 nontuberculous mycobacteria species based on 7547 genomic profiles.</title>
        <authorList>
            <person name="Matsumoto Y."/>
            <person name="Kinjo T."/>
            <person name="Motooka D."/>
            <person name="Nabeya D."/>
            <person name="Jung N."/>
            <person name="Uechi K."/>
            <person name="Horii T."/>
            <person name="Iida T."/>
            <person name="Fujita J."/>
            <person name="Nakamura S."/>
        </authorList>
    </citation>
    <scope>NUCLEOTIDE SEQUENCE [LARGE SCALE GENOMIC DNA]</scope>
    <source>
        <strain evidence="3 4">JCM 13392</strain>
    </source>
</reference>
<proteinExistence type="predicted"/>
<protein>
    <recommendedName>
        <fullName evidence="2">PepSY domain-containing protein</fullName>
    </recommendedName>
</protein>
<accession>A0A7I9WJY2</accession>
<feature type="compositionally biased region" description="Low complexity" evidence="1">
    <location>
        <begin position="18"/>
        <end position="50"/>
    </location>
</feature>
<name>A0A7I9WJY2_9MYCO</name>
<dbReference type="Gene3D" id="3.10.450.40">
    <property type="match status" value="2"/>
</dbReference>
<gene>
    <name evidence="3" type="ORF">MMUR_16630</name>
</gene>
<feature type="domain" description="PepSY" evidence="2">
    <location>
        <begin position="61"/>
        <end position="120"/>
    </location>
</feature>
<dbReference type="EMBL" id="BLKT01000003">
    <property type="protein sequence ID" value="GFG57527.1"/>
    <property type="molecule type" value="Genomic_DNA"/>
</dbReference>
<sequence>MVTALLVAGCSSNGDGGSTEPATSSSAAPATSETTTSAVSSTAAASGPGPDADLVTTTFPVDLDRALAVTDQTVPGGTVTKIELEYERSDNAWVYKIDTQVGTEQRELRIDARSGQVIRDDRDQESDNPVAVDPRRLTPLDAAARATDLVPGSVASWSLEFDDGRQRYSFDIRTGNGTEDVDVDVDTGIATRD</sequence>
<evidence type="ECO:0000313" key="4">
    <source>
        <dbReference type="Proteomes" id="UP000465241"/>
    </source>
</evidence>
<comment type="caution">
    <text evidence="3">The sequence shown here is derived from an EMBL/GenBank/DDBJ whole genome shotgun (WGS) entry which is preliminary data.</text>
</comment>
<evidence type="ECO:0000259" key="2">
    <source>
        <dbReference type="Pfam" id="PF03413"/>
    </source>
</evidence>
<feature type="region of interest" description="Disordered" evidence="1">
    <location>
        <begin position="8"/>
        <end position="53"/>
    </location>
</feature>
<evidence type="ECO:0000313" key="3">
    <source>
        <dbReference type="EMBL" id="GFG57527.1"/>
    </source>
</evidence>
<evidence type="ECO:0000256" key="1">
    <source>
        <dbReference type="SAM" id="MobiDB-lite"/>
    </source>
</evidence>
<dbReference type="Pfam" id="PF03413">
    <property type="entry name" value="PepSY"/>
    <property type="match status" value="2"/>
</dbReference>
<dbReference type="AlphaFoldDB" id="A0A7I9WJY2"/>
<dbReference type="InterPro" id="IPR025711">
    <property type="entry name" value="PepSY"/>
</dbReference>